<name>A0A343YVC6_9HYME</name>
<comment type="subunit">
    <text evidence="4">F-type ATPases have 2 components, CF(1) - the catalytic core - and CF(0) - the membrane proton channel. CF(1) has five subunits: alpha(3), beta(3), gamma(1), delta(1), epsilon(1). CF(0) has three main subunits: a, b and c.</text>
</comment>
<dbReference type="NCBIfam" id="TIGR01131">
    <property type="entry name" value="ATP_synt_6_or_A"/>
    <property type="match status" value="1"/>
</dbReference>
<evidence type="ECO:0000256" key="5">
    <source>
        <dbReference type="ARBA" id="ARBA00022448"/>
    </source>
</evidence>
<feature type="transmembrane region" description="Helical" evidence="14">
    <location>
        <begin position="183"/>
        <end position="216"/>
    </location>
</feature>
<keyword evidence="10" id="KW-0406">Ion transport</keyword>
<evidence type="ECO:0000256" key="12">
    <source>
        <dbReference type="ARBA" id="ARBA00023310"/>
    </source>
</evidence>
<comment type="subcellular location">
    <subcellularLocation>
        <location evidence="2">Membrane</location>
        <topology evidence="2">Multi-pass membrane protein</topology>
    </subcellularLocation>
    <subcellularLocation>
        <location evidence="13">Mitochondrion inner membrane</location>
        <topology evidence="13">Multi-pass membrane protein</topology>
    </subcellularLocation>
</comment>
<evidence type="ECO:0000256" key="2">
    <source>
        <dbReference type="ARBA" id="ARBA00004141"/>
    </source>
</evidence>
<reference evidence="15" key="1">
    <citation type="submission" date="2017-10" db="EMBL/GenBank/DDBJ databases">
        <title>Mitogenomes of tropical arthropods.</title>
        <authorList>
            <person name="Pires Paula D."/>
            <person name="Coiti Togawa R."/>
        </authorList>
    </citation>
    <scope>NUCLEOTIDE SEQUENCE</scope>
</reference>
<evidence type="ECO:0000256" key="8">
    <source>
        <dbReference type="ARBA" id="ARBA00022781"/>
    </source>
</evidence>
<evidence type="ECO:0000256" key="13">
    <source>
        <dbReference type="RuleBase" id="RU004450"/>
    </source>
</evidence>
<dbReference type="InterPro" id="IPR000568">
    <property type="entry name" value="ATP_synth_F0_asu"/>
</dbReference>
<feature type="transmembrane region" description="Helical" evidence="14">
    <location>
        <begin position="124"/>
        <end position="143"/>
    </location>
</feature>
<evidence type="ECO:0000256" key="10">
    <source>
        <dbReference type="ARBA" id="ARBA00023065"/>
    </source>
</evidence>
<accession>A0A343YVC6</accession>
<feature type="transmembrane region" description="Helical" evidence="14">
    <location>
        <begin position="16"/>
        <end position="36"/>
    </location>
</feature>
<evidence type="ECO:0000256" key="3">
    <source>
        <dbReference type="ARBA" id="ARBA00006810"/>
    </source>
</evidence>
<evidence type="ECO:0000256" key="4">
    <source>
        <dbReference type="ARBA" id="ARBA00011648"/>
    </source>
</evidence>
<evidence type="ECO:0000256" key="14">
    <source>
        <dbReference type="SAM" id="Phobius"/>
    </source>
</evidence>
<dbReference type="PANTHER" id="PTHR11410:SF0">
    <property type="entry name" value="ATP SYNTHASE SUBUNIT A"/>
    <property type="match status" value="1"/>
</dbReference>
<proteinExistence type="inferred from homology"/>
<dbReference type="InterPro" id="IPR035908">
    <property type="entry name" value="F0_ATP_A_sf"/>
</dbReference>
<dbReference type="InterPro" id="IPR045083">
    <property type="entry name" value="ATP_synth_F0_asu_bact/mt"/>
</dbReference>
<evidence type="ECO:0000256" key="7">
    <source>
        <dbReference type="ARBA" id="ARBA00022692"/>
    </source>
</evidence>
<keyword evidence="12" id="KW-0066">ATP synthesis</keyword>
<keyword evidence="5" id="KW-0813">Transport</keyword>
<keyword evidence="7 14" id="KW-0812">Transmembrane</keyword>
<keyword evidence="15" id="KW-0496">Mitochondrion</keyword>
<sequence length="224" mass="26291">MLNLFTVFDPCAGGVALNWNSTFIGLILLPQIYWIYMSRYNKIFISLFKMLFMDFLMILHSKFNILNIIFFIILFMYIVFNNFMGLFPYIFTSSSHMVFSLLFSLSMWLGLMFFGWLFNNKFMFAHLVPLGTPFLLMFFMVLIESLSNIIRPLTLSIRLVANMVAGHLLLTLLSMFIPSNFLYLFLLMVQILLMILEIGVSLIQSYVFVVLMILYLKETNYGYE</sequence>
<feature type="transmembrane region" description="Helical" evidence="14">
    <location>
        <begin position="65"/>
        <end position="91"/>
    </location>
</feature>
<dbReference type="GO" id="GO:0045259">
    <property type="term" value="C:proton-transporting ATP synthase complex"/>
    <property type="evidence" value="ECO:0007669"/>
    <property type="project" value="UniProtKB-KW"/>
</dbReference>
<comment type="similarity">
    <text evidence="3">Belongs to the ATPase A chain family.</text>
</comment>
<keyword evidence="11 14" id="KW-0472">Membrane</keyword>
<dbReference type="SUPFAM" id="SSF81336">
    <property type="entry name" value="F1F0 ATP synthase subunit A"/>
    <property type="match status" value="1"/>
</dbReference>
<evidence type="ECO:0000256" key="6">
    <source>
        <dbReference type="ARBA" id="ARBA00022547"/>
    </source>
</evidence>
<comment type="function">
    <text evidence="1">Mitochondrial membrane ATP synthase (F(1)F(0) ATP synthase or Complex V) produces ATP from ADP in the presence of a proton gradient across the membrane which is generated by electron transport complexes of the respiratory chain. F-type ATPases consist of two structural domains, F(1) - containing the extramembraneous catalytic core and F(0) - containing the membrane proton channel, linked together by a central stalk and a peripheral stalk. During catalysis, ATP synthesis in the catalytic domain of F(1) is coupled via a rotary mechanism of the central stalk subunits to proton translocation. Key component of the proton channel; it may play a direct role in the translocation of protons across the membrane.</text>
</comment>
<feature type="transmembrane region" description="Helical" evidence="14">
    <location>
        <begin position="155"/>
        <end position="177"/>
    </location>
</feature>
<evidence type="ECO:0000313" key="15">
    <source>
        <dbReference type="EMBL" id="AWN56203.1"/>
    </source>
</evidence>
<dbReference type="Pfam" id="PF00119">
    <property type="entry name" value="ATP-synt_A"/>
    <property type="match status" value="1"/>
</dbReference>
<dbReference type="GO" id="GO:0046933">
    <property type="term" value="F:proton-transporting ATP synthase activity, rotational mechanism"/>
    <property type="evidence" value="ECO:0007669"/>
    <property type="project" value="TreeGrafter"/>
</dbReference>
<dbReference type="PANTHER" id="PTHR11410">
    <property type="entry name" value="ATP SYNTHASE SUBUNIT A"/>
    <property type="match status" value="1"/>
</dbReference>
<organism evidence="15">
    <name type="scientific">Dinocampus coccinellae</name>
    <dbReference type="NCBI Taxonomy" id="144245"/>
    <lineage>
        <taxon>Eukaryota</taxon>
        <taxon>Metazoa</taxon>
        <taxon>Ecdysozoa</taxon>
        <taxon>Arthropoda</taxon>
        <taxon>Hexapoda</taxon>
        <taxon>Insecta</taxon>
        <taxon>Pterygota</taxon>
        <taxon>Neoptera</taxon>
        <taxon>Endopterygota</taxon>
        <taxon>Hymenoptera</taxon>
        <taxon>Apocrita</taxon>
        <taxon>Ichneumonoidea</taxon>
        <taxon>Braconidae</taxon>
        <taxon>Euphorinae</taxon>
        <taxon>Dinocampus</taxon>
    </lineage>
</organism>
<dbReference type="CDD" id="cd00310">
    <property type="entry name" value="ATP-synt_Fo_a_6"/>
    <property type="match status" value="1"/>
</dbReference>
<protein>
    <recommendedName>
        <fullName evidence="13">ATP synthase subunit a</fullName>
    </recommendedName>
</protein>
<dbReference type="AlphaFoldDB" id="A0A343YVC6"/>
<keyword evidence="9 14" id="KW-1133">Transmembrane helix</keyword>
<keyword evidence="8" id="KW-0375">Hydrogen ion transport</keyword>
<geneLocation type="mitochondrion" evidence="15"/>
<dbReference type="Gene3D" id="1.20.120.220">
    <property type="entry name" value="ATP synthase, F0 complex, subunit A"/>
    <property type="match status" value="1"/>
</dbReference>
<dbReference type="InterPro" id="IPR023011">
    <property type="entry name" value="ATP_synth_F0_asu_AS"/>
</dbReference>
<evidence type="ECO:0000256" key="9">
    <source>
        <dbReference type="ARBA" id="ARBA00022989"/>
    </source>
</evidence>
<dbReference type="GO" id="GO:0005743">
    <property type="term" value="C:mitochondrial inner membrane"/>
    <property type="evidence" value="ECO:0007669"/>
    <property type="project" value="UniProtKB-SubCell"/>
</dbReference>
<dbReference type="PRINTS" id="PR00123">
    <property type="entry name" value="ATPASEA"/>
</dbReference>
<dbReference type="EMBL" id="MG253265">
    <property type="protein sequence ID" value="AWN56203.1"/>
    <property type="molecule type" value="Genomic_DNA"/>
</dbReference>
<evidence type="ECO:0000256" key="1">
    <source>
        <dbReference type="ARBA" id="ARBA00002070"/>
    </source>
</evidence>
<evidence type="ECO:0000256" key="11">
    <source>
        <dbReference type="ARBA" id="ARBA00023136"/>
    </source>
</evidence>
<feature type="transmembrane region" description="Helical" evidence="14">
    <location>
        <begin position="98"/>
        <end position="118"/>
    </location>
</feature>
<dbReference type="PROSITE" id="PS00449">
    <property type="entry name" value="ATPASE_A"/>
    <property type="match status" value="1"/>
</dbReference>
<keyword evidence="6" id="KW-0138">CF(0)</keyword>